<reference evidence="3 4" key="1">
    <citation type="submission" date="2020-03" db="EMBL/GenBank/DDBJ databases">
        <authorList>
            <person name="Zhu W."/>
        </authorList>
    </citation>
    <scope>NUCLEOTIDE SEQUENCE [LARGE SCALE GENOMIC DNA]</scope>
    <source>
        <strain evidence="3 4">323-1</strain>
    </source>
</reference>
<organism evidence="3 4">
    <name type="scientific">Acinetobacter shaoyimingii</name>
    <dbReference type="NCBI Taxonomy" id="2715164"/>
    <lineage>
        <taxon>Bacteria</taxon>
        <taxon>Pseudomonadati</taxon>
        <taxon>Pseudomonadota</taxon>
        <taxon>Gammaproteobacteria</taxon>
        <taxon>Moraxellales</taxon>
        <taxon>Moraxellaceae</taxon>
        <taxon>Acinetobacter</taxon>
    </lineage>
</organism>
<sequence>MKTIGLIGGMSWESSDLYYQGLNQAVKQRLGGLSSSKVILYNVDFKEIEQLQRSNEWGAAGHMLADIALKLQNAGADCIALGANTMHKVADEIQRNIRVPFLHIADSTIQAIQAAQFKKVGLLGTMYTMEQDFYRNRYQQQGIDILIPNESDRKVVHDVIYKELTVGTFSSDSKKKFIEIIKQLHRDGAEGIILGCTEIGLLVQQDDINVPLFDTTQLHIAQLVDFQLA</sequence>
<dbReference type="GO" id="GO:0047661">
    <property type="term" value="F:amino-acid racemase activity"/>
    <property type="evidence" value="ECO:0007669"/>
    <property type="project" value="InterPro"/>
</dbReference>
<dbReference type="InterPro" id="IPR004380">
    <property type="entry name" value="Asp_race"/>
</dbReference>
<dbReference type="Pfam" id="PF01177">
    <property type="entry name" value="Asp_Glu_race"/>
    <property type="match status" value="1"/>
</dbReference>
<dbReference type="Proteomes" id="UP000502297">
    <property type="component" value="Chromosome"/>
</dbReference>
<dbReference type="RefSeq" id="WP_166010851.1">
    <property type="nucleotide sequence ID" value="NZ_CP049801.1"/>
</dbReference>
<dbReference type="Gene3D" id="3.40.50.1860">
    <property type="match status" value="2"/>
</dbReference>
<dbReference type="SUPFAM" id="SSF53681">
    <property type="entry name" value="Aspartate/glutamate racemase"/>
    <property type="match status" value="2"/>
</dbReference>
<accession>A0A6G8RXC1</accession>
<proteinExistence type="inferred from homology"/>
<dbReference type="PANTHER" id="PTHR21198">
    <property type="entry name" value="GLUTAMATE RACEMASE"/>
    <property type="match status" value="1"/>
</dbReference>
<gene>
    <name evidence="3" type="ORF">G8E00_11380</name>
</gene>
<evidence type="ECO:0000313" key="4">
    <source>
        <dbReference type="Proteomes" id="UP000502297"/>
    </source>
</evidence>
<dbReference type="PANTHER" id="PTHR21198:SF7">
    <property type="entry name" value="ASPARTATE-GLUTAMATE RACEMASE FAMILY"/>
    <property type="match status" value="1"/>
</dbReference>
<dbReference type="NCBIfam" id="TIGR00035">
    <property type="entry name" value="asp_race"/>
    <property type="match status" value="1"/>
</dbReference>
<keyword evidence="4" id="KW-1185">Reference proteome</keyword>
<dbReference type="InterPro" id="IPR015942">
    <property type="entry name" value="Asp/Glu/hydantoin_racemase"/>
</dbReference>
<comment type="similarity">
    <text evidence="1">Belongs to the aspartate/glutamate racemases family.</text>
</comment>
<dbReference type="EMBL" id="CP049801">
    <property type="protein sequence ID" value="QIO06511.1"/>
    <property type="molecule type" value="Genomic_DNA"/>
</dbReference>
<dbReference type="InterPro" id="IPR001920">
    <property type="entry name" value="Asp/Glu_race"/>
</dbReference>
<dbReference type="AlphaFoldDB" id="A0A6G8RXC1"/>
<protein>
    <submittedName>
        <fullName evidence="3">Aspartate/glutamate racemase family protein</fullName>
    </submittedName>
</protein>
<evidence type="ECO:0000313" key="3">
    <source>
        <dbReference type="EMBL" id="QIO06511.1"/>
    </source>
</evidence>
<name>A0A6G8RXC1_9GAMM</name>
<keyword evidence="2" id="KW-0413">Isomerase</keyword>
<evidence type="ECO:0000256" key="2">
    <source>
        <dbReference type="ARBA" id="ARBA00023235"/>
    </source>
</evidence>
<evidence type="ECO:0000256" key="1">
    <source>
        <dbReference type="ARBA" id="ARBA00007847"/>
    </source>
</evidence>
<dbReference type="KEGG" id="asha:G8E00_11380"/>